<feature type="region of interest" description="Disordered" evidence="1">
    <location>
        <begin position="50"/>
        <end position="87"/>
    </location>
</feature>
<dbReference type="EMBL" id="JANPWB010000012">
    <property type="protein sequence ID" value="KAJ1116059.1"/>
    <property type="molecule type" value="Genomic_DNA"/>
</dbReference>
<proteinExistence type="predicted"/>
<accession>A0AAV7NMZ5</accession>
<feature type="compositionally biased region" description="Polar residues" evidence="1">
    <location>
        <begin position="32"/>
        <end position="43"/>
    </location>
</feature>
<reference evidence="2" key="1">
    <citation type="journal article" date="2022" name="bioRxiv">
        <title>Sequencing and chromosome-scale assembly of the giantPleurodeles waltlgenome.</title>
        <authorList>
            <person name="Brown T."/>
            <person name="Elewa A."/>
            <person name="Iarovenko S."/>
            <person name="Subramanian E."/>
            <person name="Araus A.J."/>
            <person name="Petzold A."/>
            <person name="Susuki M."/>
            <person name="Suzuki K.-i.T."/>
            <person name="Hayashi T."/>
            <person name="Toyoda A."/>
            <person name="Oliveira C."/>
            <person name="Osipova E."/>
            <person name="Leigh N.D."/>
            <person name="Simon A."/>
            <person name="Yun M.H."/>
        </authorList>
    </citation>
    <scope>NUCLEOTIDE SEQUENCE</scope>
    <source>
        <strain evidence="2">20211129_DDA</strain>
        <tissue evidence="2">Liver</tissue>
    </source>
</reference>
<keyword evidence="3" id="KW-1185">Reference proteome</keyword>
<gene>
    <name evidence="2" type="ORF">NDU88_004278</name>
</gene>
<evidence type="ECO:0000313" key="2">
    <source>
        <dbReference type="EMBL" id="KAJ1116059.1"/>
    </source>
</evidence>
<comment type="caution">
    <text evidence="2">The sequence shown here is derived from an EMBL/GenBank/DDBJ whole genome shotgun (WGS) entry which is preliminary data.</text>
</comment>
<dbReference type="AlphaFoldDB" id="A0AAV7NMZ5"/>
<protein>
    <submittedName>
        <fullName evidence="2">Uncharacterized protein</fullName>
    </submittedName>
</protein>
<feature type="region of interest" description="Disordered" evidence="1">
    <location>
        <begin position="24"/>
        <end position="43"/>
    </location>
</feature>
<dbReference type="Proteomes" id="UP001066276">
    <property type="component" value="Chromosome 8"/>
</dbReference>
<name>A0AAV7NMZ5_PLEWA</name>
<organism evidence="2 3">
    <name type="scientific">Pleurodeles waltl</name>
    <name type="common">Iberian ribbed newt</name>
    <dbReference type="NCBI Taxonomy" id="8319"/>
    <lineage>
        <taxon>Eukaryota</taxon>
        <taxon>Metazoa</taxon>
        <taxon>Chordata</taxon>
        <taxon>Craniata</taxon>
        <taxon>Vertebrata</taxon>
        <taxon>Euteleostomi</taxon>
        <taxon>Amphibia</taxon>
        <taxon>Batrachia</taxon>
        <taxon>Caudata</taxon>
        <taxon>Salamandroidea</taxon>
        <taxon>Salamandridae</taxon>
        <taxon>Pleurodelinae</taxon>
        <taxon>Pleurodeles</taxon>
    </lineage>
</organism>
<evidence type="ECO:0000313" key="3">
    <source>
        <dbReference type="Proteomes" id="UP001066276"/>
    </source>
</evidence>
<feature type="compositionally biased region" description="Acidic residues" evidence="1">
    <location>
        <begin position="66"/>
        <end position="81"/>
    </location>
</feature>
<sequence length="87" mass="9895">MHRRETTHPWRLKEEPCRHGARVEGVPHARLSPSSPWIPTPVKTTTVPFLQENEAPDGRVAAVDPVDSDEEEDEDEDEDEDNRTAII</sequence>
<evidence type="ECO:0000256" key="1">
    <source>
        <dbReference type="SAM" id="MobiDB-lite"/>
    </source>
</evidence>